<dbReference type="Pfam" id="PF17784">
    <property type="entry name" value="Sulfotransfer_4"/>
    <property type="match status" value="1"/>
</dbReference>
<reference evidence="1 2" key="1">
    <citation type="submission" date="2019-11" db="EMBL/GenBank/DDBJ databases">
        <authorList>
            <person name="Cao P."/>
        </authorList>
    </citation>
    <scope>NUCLEOTIDE SEQUENCE [LARGE SCALE GENOMIC DNA]</scope>
    <source>
        <strain evidence="1 2">NEAU-AAG5</strain>
    </source>
</reference>
<evidence type="ECO:0000313" key="2">
    <source>
        <dbReference type="Proteomes" id="UP000432015"/>
    </source>
</evidence>
<dbReference type="Proteomes" id="UP000432015">
    <property type="component" value="Unassembled WGS sequence"/>
</dbReference>
<dbReference type="PANTHER" id="PTHR36978:SF4">
    <property type="entry name" value="P-LOOP CONTAINING NUCLEOSIDE TRIPHOSPHATE HYDROLASE PROTEIN"/>
    <property type="match status" value="1"/>
</dbReference>
<dbReference type="SUPFAM" id="SSF52540">
    <property type="entry name" value="P-loop containing nucleoside triphosphate hydrolases"/>
    <property type="match status" value="1"/>
</dbReference>
<dbReference type="InterPro" id="IPR027417">
    <property type="entry name" value="P-loop_NTPase"/>
</dbReference>
<evidence type="ECO:0000313" key="1">
    <source>
        <dbReference type="EMBL" id="MUN39522.1"/>
    </source>
</evidence>
<dbReference type="Gene3D" id="3.40.50.300">
    <property type="entry name" value="P-loop containing nucleotide triphosphate hydrolases"/>
    <property type="match status" value="1"/>
</dbReference>
<dbReference type="InterPro" id="IPR040632">
    <property type="entry name" value="Sulfotransfer_4"/>
</dbReference>
<accession>A0A7K1L513</accession>
<comment type="caution">
    <text evidence="1">The sequence shown here is derived from an EMBL/GenBank/DDBJ whole genome shotgun (WGS) entry which is preliminary data.</text>
</comment>
<keyword evidence="1" id="KW-0808">Transferase</keyword>
<dbReference type="EMBL" id="WOFH01000008">
    <property type="protein sequence ID" value="MUN39522.1"/>
    <property type="molecule type" value="Genomic_DNA"/>
</dbReference>
<gene>
    <name evidence="1" type="ORF">GNZ18_23405</name>
</gene>
<proteinExistence type="predicted"/>
<name>A0A7K1L513_9ACTN</name>
<organism evidence="1 2">
    <name type="scientific">Actinomadura litoris</name>
    <dbReference type="NCBI Taxonomy" id="2678616"/>
    <lineage>
        <taxon>Bacteria</taxon>
        <taxon>Bacillati</taxon>
        <taxon>Actinomycetota</taxon>
        <taxon>Actinomycetes</taxon>
        <taxon>Streptosporangiales</taxon>
        <taxon>Thermomonosporaceae</taxon>
        <taxon>Actinomadura</taxon>
    </lineage>
</organism>
<dbReference type="PANTHER" id="PTHR36978">
    <property type="entry name" value="P-LOOP CONTAINING NUCLEOTIDE TRIPHOSPHATE HYDROLASE"/>
    <property type="match status" value="1"/>
</dbReference>
<dbReference type="RefSeq" id="WP_214619892.1">
    <property type="nucleotide sequence ID" value="NZ_WOFH01000008.1"/>
</dbReference>
<dbReference type="AlphaFoldDB" id="A0A7K1L513"/>
<protein>
    <submittedName>
        <fullName evidence="1">Sulfotransferase family protein</fullName>
    </submittedName>
</protein>
<sequence>MKVIGAGFGRTGTASLRTALEMLGQGPCYHMRAVIEEPFRIRQWLDVADGAPPDWDTMLAGFQSAVDWPSAAYWRELAEHFPEAKVLLTVRDPERWYESANATIFAANRQAWGDRRPLLRRILGRLARWRHPDLPLFPTLIRKIVLEGALEGRSADRAYILGLFERHIEEVKAAIPADRLLVYEVREGWEPLCAFLGVPVPDEPFPRENDREAFQRAYNRVLLRLILHRRARPQTPAHADS</sequence>
<dbReference type="GO" id="GO:0016740">
    <property type="term" value="F:transferase activity"/>
    <property type="evidence" value="ECO:0007669"/>
    <property type="project" value="UniProtKB-KW"/>
</dbReference>
<keyword evidence="2" id="KW-1185">Reference proteome</keyword>